<dbReference type="HOGENOM" id="CLU_080664_3_1_4"/>
<dbReference type="InterPro" id="IPR011008">
    <property type="entry name" value="Dimeric_a/b-barrel"/>
</dbReference>
<dbReference type="Pfam" id="PF07876">
    <property type="entry name" value="Dabb"/>
    <property type="match status" value="1"/>
</dbReference>
<dbReference type="PROSITE" id="PS51502">
    <property type="entry name" value="S_R_A_B_BARREL"/>
    <property type="match status" value="1"/>
</dbReference>
<evidence type="ECO:0000313" key="2">
    <source>
        <dbReference type="EMBL" id="ABM60310.1"/>
    </source>
</evidence>
<dbReference type="SUPFAM" id="SSF54909">
    <property type="entry name" value="Dimeric alpha+beta barrel"/>
    <property type="match status" value="1"/>
</dbReference>
<reference evidence="3" key="1">
    <citation type="submission" date="2006-12" db="EMBL/GenBank/DDBJ databases">
        <title>Complete sequence of chromosome 1 of Verminephrobacter eiseniae EF01-2.</title>
        <authorList>
            <person name="Copeland A."/>
            <person name="Lucas S."/>
            <person name="Lapidus A."/>
            <person name="Barry K."/>
            <person name="Detter J.C."/>
            <person name="Glavina del Rio T."/>
            <person name="Dalin E."/>
            <person name="Tice H."/>
            <person name="Pitluck S."/>
            <person name="Chertkov O."/>
            <person name="Brettin T."/>
            <person name="Bruce D."/>
            <person name="Han C."/>
            <person name="Tapia R."/>
            <person name="Gilna P."/>
            <person name="Schmutz J."/>
            <person name="Larimer F."/>
            <person name="Land M."/>
            <person name="Hauser L."/>
            <person name="Kyrpides N."/>
            <person name="Kim E."/>
            <person name="Stahl D."/>
            <person name="Richardson P."/>
        </authorList>
    </citation>
    <scope>NUCLEOTIDE SEQUENCE [LARGE SCALE GENOMIC DNA]</scope>
    <source>
        <strain evidence="3">EF01-2</strain>
    </source>
</reference>
<feature type="domain" description="Stress-response A/B barrel" evidence="1">
    <location>
        <begin position="2"/>
        <end position="97"/>
    </location>
</feature>
<dbReference type="Proteomes" id="UP000000374">
    <property type="component" value="Chromosome"/>
</dbReference>
<dbReference type="eggNOG" id="COG4627">
    <property type="taxonomic scope" value="Bacteria"/>
</dbReference>
<dbReference type="STRING" id="391735.Veis_4612"/>
<dbReference type="PANTHER" id="PTHR37832:SF1">
    <property type="entry name" value="STRESS-RESPONSE A_B BARREL DOMAIN-CONTAINING PROTEIN"/>
    <property type="match status" value="1"/>
</dbReference>
<dbReference type="EMBL" id="CP000542">
    <property type="protein sequence ID" value="ABM60310.1"/>
    <property type="molecule type" value="Genomic_DNA"/>
</dbReference>
<keyword evidence="3" id="KW-1185">Reference proteome</keyword>
<dbReference type="AlphaFoldDB" id="A1WRQ3"/>
<evidence type="ECO:0000313" key="3">
    <source>
        <dbReference type="Proteomes" id="UP000000374"/>
    </source>
</evidence>
<dbReference type="SMART" id="SM00886">
    <property type="entry name" value="Dabb"/>
    <property type="match status" value="1"/>
</dbReference>
<gene>
    <name evidence="2" type="ordered locus">Veis_4612</name>
</gene>
<protein>
    <submittedName>
        <fullName evidence="2">Stress responsive alpha-beta barrel domain protein</fullName>
    </submittedName>
</protein>
<sequence>MIKHVVMWKVSGDTPEARRATREKVKQQFKGLRSLIPGLLALEVGLDVSGVDYACDVVLYTEFESPQALAAYAEHPEHLRVRRELEGLRVARYQVDYVPGEVSNHA</sequence>
<dbReference type="KEGG" id="vei:Veis_4612"/>
<name>A1WRQ3_VEREI</name>
<dbReference type="GeneID" id="76462903"/>
<dbReference type="InterPro" id="IPR013097">
    <property type="entry name" value="Dabb"/>
</dbReference>
<dbReference type="OrthoDB" id="9808130at2"/>
<dbReference type="PANTHER" id="PTHR37832">
    <property type="entry name" value="BLL2683 PROTEIN"/>
    <property type="match status" value="1"/>
</dbReference>
<evidence type="ECO:0000259" key="1">
    <source>
        <dbReference type="PROSITE" id="PS51502"/>
    </source>
</evidence>
<dbReference type="RefSeq" id="WP_011812293.1">
    <property type="nucleotide sequence ID" value="NC_008786.1"/>
</dbReference>
<dbReference type="Gene3D" id="3.30.70.100">
    <property type="match status" value="1"/>
</dbReference>
<proteinExistence type="predicted"/>
<organism evidence="2 3">
    <name type="scientific">Verminephrobacter eiseniae (strain EF01-2)</name>
    <dbReference type="NCBI Taxonomy" id="391735"/>
    <lineage>
        <taxon>Bacteria</taxon>
        <taxon>Pseudomonadati</taxon>
        <taxon>Pseudomonadota</taxon>
        <taxon>Betaproteobacteria</taxon>
        <taxon>Burkholderiales</taxon>
        <taxon>Comamonadaceae</taxon>
        <taxon>Verminephrobacter</taxon>
    </lineage>
</organism>
<accession>A1WRQ3</accession>